<dbReference type="EMBL" id="LWBP01000186">
    <property type="protein sequence ID" value="OQP58921.1"/>
    <property type="molecule type" value="Genomic_DNA"/>
</dbReference>
<evidence type="ECO:0000313" key="2">
    <source>
        <dbReference type="Proteomes" id="UP000192276"/>
    </source>
</evidence>
<reference evidence="2" key="1">
    <citation type="submission" date="2016-04" db="EMBL/GenBank/DDBJ databases">
        <authorList>
            <person name="Chen L."/>
            <person name="Zhuang W."/>
            <person name="Wang G."/>
        </authorList>
    </citation>
    <scope>NUCLEOTIDE SEQUENCE [LARGE SCALE GENOMIC DNA]</scope>
    <source>
        <strain evidence="2">208</strain>
    </source>
</reference>
<sequence length="64" mass="7571">MQIFQPITITGPKRILKGMRFQGGLRLKQQRVWLEDPFGLQALLWKEALAKRLLQWKNIIGKRL</sequence>
<proteinExistence type="predicted"/>
<evidence type="ECO:0000313" key="1">
    <source>
        <dbReference type="EMBL" id="OQP58921.1"/>
    </source>
</evidence>
<dbReference type="Proteomes" id="UP000192276">
    <property type="component" value="Unassembled WGS sequence"/>
</dbReference>
<name>A0A1V9FKW4_9BACT</name>
<keyword evidence="2" id="KW-1185">Reference proteome</keyword>
<dbReference type="AlphaFoldDB" id="A0A1V9FKW4"/>
<accession>A0A1V9FKW4</accession>
<protein>
    <submittedName>
        <fullName evidence="1">Uncharacterized protein</fullName>
    </submittedName>
</protein>
<gene>
    <name evidence="1" type="ORF">A4R26_22335</name>
</gene>
<organism evidence="1 2">
    <name type="scientific">Niastella populi</name>
    <dbReference type="NCBI Taxonomy" id="550983"/>
    <lineage>
        <taxon>Bacteria</taxon>
        <taxon>Pseudomonadati</taxon>
        <taxon>Bacteroidota</taxon>
        <taxon>Chitinophagia</taxon>
        <taxon>Chitinophagales</taxon>
        <taxon>Chitinophagaceae</taxon>
        <taxon>Niastella</taxon>
    </lineage>
</organism>
<comment type="caution">
    <text evidence="1">The sequence shown here is derived from an EMBL/GenBank/DDBJ whole genome shotgun (WGS) entry which is preliminary data.</text>
</comment>